<protein>
    <submittedName>
        <fullName evidence="1">Uncharacterized protein</fullName>
    </submittedName>
</protein>
<sequence length="79" mass="8923">MQTKQMATKLRPLLASPGKRQAIMREIDLRCEEIRRTPARSTDYYGGTIYTMAPLGAKDTSIPIKPNSDGYIFGQMGWE</sequence>
<organism evidence="1 2">
    <name type="scientific">Termititenax aidoneus</name>
    <dbReference type="NCBI Taxonomy" id="2218524"/>
    <lineage>
        <taxon>Bacteria</taxon>
        <taxon>Bacillati</taxon>
        <taxon>Candidatus Margulisiibacteriota</taxon>
        <taxon>Candidatus Termititenacia</taxon>
        <taxon>Candidatus Termititenacales</taxon>
        <taxon>Candidatus Termititenacaceae</taxon>
        <taxon>Candidatus Termititenax</taxon>
    </lineage>
</organism>
<keyword evidence="2" id="KW-1185">Reference proteome</keyword>
<dbReference type="Proteomes" id="UP000269352">
    <property type="component" value="Unassembled WGS sequence"/>
</dbReference>
<proteinExistence type="predicted"/>
<reference evidence="1 2" key="1">
    <citation type="journal article" date="2019" name="ISME J.">
        <title>Genome analyses of uncultured TG2/ZB3 bacteria in 'Margulisbacteria' specifically attached to ectosymbiotic spirochetes of protists in the termite gut.</title>
        <authorList>
            <person name="Utami Y.D."/>
            <person name="Kuwahara H."/>
            <person name="Igai K."/>
            <person name="Murakami T."/>
            <person name="Sugaya K."/>
            <person name="Morikawa T."/>
            <person name="Nagura Y."/>
            <person name="Yuki M."/>
            <person name="Deevong P."/>
            <person name="Inoue T."/>
            <person name="Kihara K."/>
            <person name="Lo N."/>
            <person name="Yamada A."/>
            <person name="Ohkuma M."/>
            <person name="Hongoh Y."/>
        </authorList>
    </citation>
    <scope>NUCLEOTIDE SEQUENCE [LARGE SCALE GENOMIC DNA]</scope>
    <source>
        <strain evidence="1">NkOx7-01</strain>
    </source>
</reference>
<dbReference type="AlphaFoldDB" id="A0A388TCA4"/>
<dbReference type="EMBL" id="BGZN01000046">
    <property type="protein sequence ID" value="GBR74445.1"/>
    <property type="molecule type" value="Genomic_DNA"/>
</dbReference>
<evidence type="ECO:0000313" key="2">
    <source>
        <dbReference type="Proteomes" id="UP000269352"/>
    </source>
</evidence>
<comment type="caution">
    <text evidence="1">The sequence shown here is derived from an EMBL/GenBank/DDBJ whole genome shotgun (WGS) entry which is preliminary data.</text>
</comment>
<gene>
    <name evidence="1" type="ORF">NO1_1619</name>
</gene>
<accession>A0A388TCA4</accession>
<name>A0A388TCA4_TERA1</name>
<evidence type="ECO:0000313" key="1">
    <source>
        <dbReference type="EMBL" id="GBR74445.1"/>
    </source>
</evidence>